<feature type="transmembrane region" description="Helical" evidence="6">
    <location>
        <begin position="207"/>
        <end position="230"/>
    </location>
</feature>
<evidence type="ECO:0000256" key="5">
    <source>
        <dbReference type="ARBA" id="ARBA00023136"/>
    </source>
</evidence>
<sequence>MLTRYAPWMIALLSLITGLLLPWLKTPLVIGLSYGFAALGVSILIRAGQISFGHAGFTCLAGYAMVVINRQWPHADGLLLLAAGALAGLISGAIVGLFMMRYRAIFFGMLNLALSMVLFAALGKFYHVTGGTDGLRIERPPFLGQEFGRADYETWLLVISSVFVVMTCYLVKRYYASPSGQALVALKTNEIRLEYLGISARAVFYRAYILSAVLCGFSGAMFALIQGLVTPEMGYWVRSGEFVFIAVLGGTLHPVGAFIGAIAFEFLKLFAAAGLTGAWQMVIGTVLLILIFVAPAGLVAWLVRLDRRMAPKGN</sequence>
<evidence type="ECO:0000256" key="1">
    <source>
        <dbReference type="ARBA" id="ARBA00004651"/>
    </source>
</evidence>
<keyword evidence="3 6" id="KW-0812">Transmembrane</keyword>
<evidence type="ECO:0000256" key="6">
    <source>
        <dbReference type="SAM" id="Phobius"/>
    </source>
</evidence>
<dbReference type="CDD" id="cd06581">
    <property type="entry name" value="TM_PBP1_LivM_like"/>
    <property type="match status" value="1"/>
</dbReference>
<dbReference type="Pfam" id="PF02653">
    <property type="entry name" value="BPD_transp_2"/>
    <property type="match status" value="1"/>
</dbReference>
<comment type="caution">
    <text evidence="7">The sequence shown here is derived from an EMBL/GenBank/DDBJ whole genome shotgun (WGS) entry which is preliminary data.</text>
</comment>
<feature type="transmembrane region" description="Helical" evidence="6">
    <location>
        <begin position="279"/>
        <end position="303"/>
    </location>
</feature>
<dbReference type="RefSeq" id="WP_326509484.1">
    <property type="nucleotide sequence ID" value="NZ_JAWIIV010000037.1"/>
</dbReference>
<feature type="transmembrane region" description="Helical" evidence="6">
    <location>
        <begin position="5"/>
        <end position="22"/>
    </location>
</feature>
<feature type="transmembrane region" description="Helical" evidence="6">
    <location>
        <begin position="242"/>
        <end position="267"/>
    </location>
</feature>
<evidence type="ECO:0000313" key="7">
    <source>
        <dbReference type="EMBL" id="MEC4722825.1"/>
    </source>
</evidence>
<proteinExistence type="predicted"/>
<dbReference type="InterPro" id="IPR043428">
    <property type="entry name" value="LivM-like"/>
</dbReference>
<keyword evidence="4 6" id="KW-1133">Transmembrane helix</keyword>
<protein>
    <submittedName>
        <fullName evidence="7">Branched-chain amino acid ABC transporter permease</fullName>
    </submittedName>
</protein>
<accession>A0ABU6JGN1</accession>
<feature type="transmembrane region" description="Helical" evidence="6">
    <location>
        <begin position="105"/>
        <end position="126"/>
    </location>
</feature>
<dbReference type="InterPro" id="IPR001851">
    <property type="entry name" value="ABC_transp_permease"/>
</dbReference>
<dbReference type="PANTHER" id="PTHR30482:SF17">
    <property type="entry name" value="ABC TRANSPORTER ATP-BINDING PROTEIN"/>
    <property type="match status" value="1"/>
</dbReference>
<dbReference type="Proteomes" id="UP001352263">
    <property type="component" value="Unassembled WGS sequence"/>
</dbReference>
<comment type="subcellular location">
    <subcellularLocation>
        <location evidence="1">Cell membrane</location>
        <topology evidence="1">Multi-pass membrane protein</topology>
    </subcellularLocation>
</comment>
<keyword evidence="2" id="KW-1003">Cell membrane</keyword>
<reference evidence="7 8" key="1">
    <citation type="submission" date="2023-10" db="EMBL/GenBank/DDBJ databases">
        <title>Noviherbaspirillum sp. CPCC 100848 genome assembly.</title>
        <authorList>
            <person name="Li X.Y."/>
            <person name="Fang X.M."/>
        </authorList>
    </citation>
    <scope>NUCLEOTIDE SEQUENCE [LARGE SCALE GENOMIC DNA]</scope>
    <source>
        <strain evidence="7 8">CPCC 100848</strain>
    </source>
</reference>
<feature type="transmembrane region" description="Helical" evidence="6">
    <location>
        <begin position="78"/>
        <end position="98"/>
    </location>
</feature>
<dbReference type="PANTHER" id="PTHR30482">
    <property type="entry name" value="HIGH-AFFINITY BRANCHED-CHAIN AMINO ACID TRANSPORT SYSTEM PERMEASE"/>
    <property type="match status" value="1"/>
</dbReference>
<feature type="transmembrane region" description="Helical" evidence="6">
    <location>
        <begin position="52"/>
        <end position="72"/>
    </location>
</feature>
<evidence type="ECO:0000256" key="3">
    <source>
        <dbReference type="ARBA" id="ARBA00022692"/>
    </source>
</evidence>
<keyword evidence="8" id="KW-1185">Reference proteome</keyword>
<feature type="transmembrane region" description="Helical" evidence="6">
    <location>
        <begin position="28"/>
        <end position="45"/>
    </location>
</feature>
<name>A0ABU6JGN1_9BURK</name>
<evidence type="ECO:0000256" key="4">
    <source>
        <dbReference type="ARBA" id="ARBA00022989"/>
    </source>
</evidence>
<dbReference type="EMBL" id="JAWIIV010000037">
    <property type="protein sequence ID" value="MEC4722825.1"/>
    <property type="molecule type" value="Genomic_DNA"/>
</dbReference>
<organism evidence="7 8">
    <name type="scientific">Noviherbaspirillum album</name>
    <dbReference type="NCBI Taxonomy" id="3080276"/>
    <lineage>
        <taxon>Bacteria</taxon>
        <taxon>Pseudomonadati</taxon>
        <taxon>Pseudomonadota</taxon>
        <taxon>Betaproteobacteria</taxon>
        <taxon>Burkholderiales</taxon>
        <taxon>Oxalobacteraceae</taxon>
        <taxon>Noviherbaspirillum</taxon>
    </lineage>
</organism>
<evidence type="ECO:0000256" key="2">
    <source>
        <dbReference type="ARBA" id="ARBA00022475"/>
    </source>
</evidence>
<keyword evidence="5 6" id="KW-0472">Membrane</keyword>
<gene>
    <name evidence="7" type="ORF">RY831_27065</name>
</gene>
<evidence type="ECO:0000313" key="8">
    <source>
        <dbReference type="Proteomes" id="UP001352263"/>
    </source>
</evidence>